<evidence type="ECO:0000256" key="6">
    <source>
        <dbReference type="ARBA" id="ARBA00022989"/>
    </source>
</evidence>
<dbReference type="GO" id="GO:0008137">
    <property type="term" value="F:NADH dehydrogenase (ubiquinone) activity"/>
    <property type="evidence" value="ECO:0007669"/>
    <property type="project" value="UniProtKB-EC"/>
</dbReference>
<evidence type="ECO:0000256" key="3">
    <source>
        <dbReference type="ARBA" id="ARBA00016612"/>
    </source>
</evidence>
<comment type="catalytic activity">
    <reaction evidence="10">
        <text>a ubiquinone + NADH + 5 H(+)(in) = a ubiquinol + NAD(+) + 4 H(+)(out)</text>
        <dbReference type="Rhea" id="RHEA:29091"/>
        <dbReference type="Rhea" id="RHEA-COMP:9565"/>
        <dbReference type="Rhea" id="RHEA-COMP:9566"/>
        <dbReference type="ChEBI" id="CHEBI:15378"/>
        <dbReference type="ChEBI" id="CHEBI:16389"/>
        <dbReference type="ChEBI" id="CHEBI:17976"/>
        <dbReference type="ChEBI" id="CHEBI:57540"/>
        <dbReference type="ChEBI" id="CHEBI:57945"/>
        <dbReference type="EC" id="7.1.1.2"/>
    </reaction>
</comment>
<evidence type="ECO:0000256" key="5">
    <source>
        <dbReference type="ARBA" id="ARBA00022967"/>
    </source>
</evidence>
<keyword evidence="5" id="KW-1278">Translocase</keyword>
<protein>
    <recommendedName>
        <fullName evidence="3">NADH-ubiquinone oxidoreductase chain 4L</fullName>
    </recommendedName>
    <alternativeName>
        <fullName evidence="9">NADH dehydrogenase subunit 4L</fullName>
    </alternativeName>
</protein>
<dbReference type="Pfam" id="PF00420">
    <property type="entry name" value="Oxidored_q2"/>
    <property type="match status" value="1"/>
</dbReference>
<dbReference type="GO" id="GO:0016020">
    <property type="term" value="C:membrane"/>
    <property type="evidence" value="ECO:0007669"/>
    <property type="project" value="UniProtKB-SubCell"/>
</dbReference>
<evidence type="ECO:0000256" key="8">
    <source>
        <dbReference type="ARBA" id="ARBA00023136"/>
    </source>
</evidence>
<evidence type="ECO:0000256" key="9">
    <source>
        <dbReference type="ARBA" id="ARBA00031586"/>
    </source>
</evidence>
<comment type="similarity">
    <text evidence="2">Belongs to the complex I subunit 4L family.</text>
</comment>
<geneLocation type="mitochondrion" evidence="12"/>
<feature type="transmembrane region" description="Helical" evidence="11">
    <location>
        <begin position="58"/>
        <end position="81"/>
    </location>
</feature>
<organism evidence="12">
    <name type="scientific">Hyalella azteca</name>
    <name type="common">Amphipod</name>
    <dbReference type="NCBI Taxonomy" id="294128"/>
    <lineage>
        <taxon>Eukaryota</taxon>
        <taxon>Metazoa</taxon>
        <taxon>Ecdysozoa</taxon>
        <taxon>Arthropoda</taxon>
        <taxon>Crustacea</taxon>
        <taxon>Multicrustacea</taxon>
        <taxon>Malacostraca</taxon>
        <taxon>Eumalacostraca</taxon>
        <taxon>Peracarida</taxon>
        <taxon>Amphipoda</taxon>
        <taxon>Senticaudata</taxon>
        <taxon>Talitrida</taxon>
        <taxon>Talitroidea</taxon>
        <taxon>Hyalellidae</taxon>
        <taxon>Hyalella</taxon>
    </lineage>
</organism>
<feature type="transmembrane region" description="Helical" evidence="11">
    <location>
        <begin position="34"/>
        <end position="52"/>
    </location>
</feature>
<comment type="subcellular location">
    <subcellularLocation>
        <location evidence="1">Membrane</location>
        <topology evidence="1">Multi-pass membrane protein</topology>
    </subcellularLocation>
</comment>
<evidence type="ECO:0000256" key="7">
    <source>
        <dbReference type="ARBA" id="ARBA00023027"/>
    </source>
</evidence>
<keyword evidence="4 11" id="KW-0812">Transmembrane</keyword>
<dbReference type="AlphaFoldDB" id="A0A7T8V7E3"/>
<dbReference type="Gene3D" id="1.10.287.3510">
    <property type="match status" value="1"/>
</dbReference>
<keyword evidence="8 11" id="KW-0472">Membrane</keyword>
<evidence type="ECO:0000256" key="4">
    <source>
        <dbReference type="ARBA" id="ARBA00022692"/>
    </source>
</evidence>
<dbReference type="EMBL" id="MT672041">
    <property type="protein sequence ID" value="QQQ88837.1"/>
    <property type="molecule type" value="Genomic_DNA"/>
</dbReference>
<evidence type="ECO:0000256" key="11">
    <source>
        <dbReference type="SAM" id="Phobius"/>
    </source>
</evidence>
<evidence type="ECO:0000313" key="12">
    <source>
        <dbReference type="EMBL" id="QQQ88837.1"/>
    </source>
</evidence>
<accession>A0A7T8V7E3</accession>
<keyword evidence="7" id="KW-0520">NAD</keyword>
<reference evidence="12" key="1">
    <citation type="submission" date="2020-06" db="EMBL/GenBank/DDBJ databases">
        <title>Phylogenomics of the Hyalella amphipod species-flock in the Andean Altiplano.</title>
        <authorList>
            <person name="Zapelloni F."/>
            <person name="Jurado-Rivera J.A."/>
            <person name="Pons J."/>
            <person name="Jaume D."/>
            <person name="Juan C."/>
        </authorList>
    </citation>
    <scope>NUCLEOTIDE SEQUENCE</scope>
</reference>
<proteinExistence type="inferred from homology"/>
<dbReference type="InterPro" id="IPR039428">
    <property type="entry name" value="NUOK/Mnh_C1-like"/>
</dbReference>
<evidence type="ECO:0000256" key="10">
    <source>
        <dbReference type="ARBA" id="ARBA00049551"/>
    </source>
</evidence>
<keyword evidence="6 11" id="KW-1133">Transmembrane helix</keyword>
<gene>
    <name evidence="12" type="primary">nad4L</name>
</gene>
<feature type="transmembrane region" description="Helical" evidence="11">
    <location>
        <begin position="6"/>
        <end position="22"/>
    </location>
</feature>
<evidence type="ECO:0000256" key="1">
    <source>
        <dbReference type="ARBA" id="ARBA00004141"/>
    </source>
</evidence>
<name>A0A7T8V7E3_HYAAZ</name>
<evidence type="ECO:0000256" key="2">
    <source>
        <dbReference type="ARBA" id="ARBA00010519"/>
    </source>
</evidence>
<sequence length="97" mass="11082">MSNYLIGLSLFTLSMSIYSYIFNHSHLLNSLLSLEMMSVTIYFLIGGTFIYLGLEVFYLLFFLVMVVCEGALGLSLLISLVHSHGEDYFKLFNFIQC</sequence>
<keyword evidence="12" id="KW-0496">Mitochondrion</keyword>